<reference evidence="3" key="1">
    <citation type="journal article" date="2019" name="Int. J. Syst. Evol. Microbiol.">
        <title>The Global Catalogue of Microorganisms (GCM) 10K type strain sequencing project: providing services to taxonomists for standard genome sequencing and annotation.</title>
        <authorList>
            <consortium name="The Broad Institute Genomics Platform"/>
            <consortium name="The Broad Institute Genome Sequencing Center for Infectious Disease"/>
            <person name="Wu L."/>
            <person name="Ma J."/>
        </authorList>
    </citation>
    <scope>NUCLEOTIDE SEQUENCE [LARGE SCALE GENOMIC DNA]</scope>
    <source>
        <strain evidence="3">KCTC 52473</strain>
    </source>
</reference>
<dbReference type="SUPFAM" id="SSF56935">
    <property type="entry name" value="Porins"/>
    <property type="match status" value="1"/>
</dbReference>
<gene>
    <name evidence="2" type="ORF">ACFOHL_06385</name>
</gene>
<evidence type="ECO:0008006" key="4">
    <source>
        <dbReference type="Google" id="ProtNLM"/>
    </source>
</evidence>
<feature type="chain" id="PRO_5045966174" description="Porin" evidence="1">
    <location>
        <begin position="21"/>
        <end position="399"/>
    </location>
</feature>
<dbReference type="EMBL" id="JBHRSW010000007">
    <property type="protein sequence ID" value="MFC3121242.1"/>
    <property type="molecule type" value="Genomic_DNA"/>
</dbReference>
<evidence type="ECO:0000313" key="2">
    <source>
        <dbReference type="EMBL" id="MFC3121242.1"/>
    </source>
</evidence>
<keyword evidence="1" id="KW-0732">Signal</keyword>
<sequence>MFGLAPILVTLMLISNQAYSNTRDKIRLNGFLGIGSATVNRNNFLGEGRDSALIIDASVNATYSIDDNFSVQGQLSYREFGDNISDDKPRIDYLNVTYVTNQLLSGEHALSLGRVKSKSGIYNEFRDIPTAKPSILLPQSVYLDVFRNLLLSIDGVSLNSSFDTEVGNFQFQLSLGEINLDDGINETSFGSFVNGKWHEDDAFLADFRWSNSGYLLSFSYSEYVPMYFAAPGDFVRVSPELPAINVVDGEVVFTHYVYSLQKNWNTFELVAEYAYRVFGVRRLLEYPVGAQRPMEGYYLQGRYNLNASTTILLRWERYFRNADDKNGERIRTFGLESWADNAITKTIGLKYQLNKSWSVFTEVHHITGSGYLPPFVLTSAASVESKDSVLWATEFVYRF</sequence>
<dbReference type="Proteomes" id="UP001595478">
    <property type="component" value="Unassembled WGS sequence"/>
</dbReference>
<accession>A0ABV7FRV8</accession>
<protein>
    <recommendedName>
        <fullName evidence="4">Porin</fullName>
    </recommendedName>
</protein>
<dbReference type="RefSeq" id="WP_376919376.1">
    <property type="nucleotide sequence ID" value="NZ_JBHRSW010000007.1"/>
</dbReference>
<keyword evidence="3" id="KW-1185">Reference proteome</keyword>
<proteinExistence type="predicted"/>
<evidence type="ECO:0000256" key="1">
    <source>
        <dbReference type="SAM" id="SignalP"/>
    </source>
</evidence>
<evidence type="ECO:0000313" key="3">
    <source>
        <dbReference type="Proteomes" id="UP001595478"/>
    </source>
</evidence>
<feature type="signal peptide" evidence="1">
    <location>
        <begin position="1"/>
        <end position="20"/>
    </location>
</feature>
<comment type="caution">
    <text evidence="2">The sequence shown here is derived from an EMBL/GenBank/DDBJ whole genome shotgun (WGS) entry which is preliminary data.</text>
</comment>
<name>A0ABV7FRV8_9ALTE</name>
<organism evidence="2 3">
    <name type="scientific">Agaribacter flavus</name>
    <dbReference type="NCBI Taxonomy" id="1902781"/>
    <lineage>
        <taxon>Bacteria</taxon>
        <taxon>Pseudomonadati</taxon>
        <taxon>Pseudomonadota</taxon>
        <taxon>Gammaproteobacteria</taxon>
        <taxon>Alteromonadales</taxon>
        <taxon>Alteromonadaceae</taxon>
        <taxon>Agaribacter</taxon>
    </lineage>
</organism>